<dbReference type="AlphaFoldDB" id="A0A1M5J176"/>
<keyword evidence="4" id="KW-1185">Reference proteome</keyword>
<dbReference type="CDD" id="cd08901">
    <property type="entry name" value="SRPBCC_CalC_Aha1-like_8"/>
    <property type="match status" value="1"/>
</dbReference>
<evidence type="ECO:0000259" key="2">
    <source>
        <dbReference type="Pfam" id="PF08327"/>
    </source>
</evidence>
<dbReference type="InterPro" id="IPR013538">
    <property type="entry name" value="ASHA1/2-like_C"/>
</dbReference>
<dbReference type="SUPFAM" id="SSF55961">
    <property type="entry name" value="Bet v1-like"/>
    <property type="match status" value="1"/>
</dbReference>
<evidence type="ECO:0000313" key="3">
    <source>
        <dbReference type="EMBL" id="SHG34344.1"/>
    </source>
</evidence>
<dbReference type="InterPro" id="IPR023393">
    <property type="entry name" value="START-like_dom_sf"/>
</dbReference>
<comment type="similarity">
    <text evidence="1">Belongs to the AHA1 family.</text>
</comment>
<sequence length="148" mass="16936">MSSDIYVQAQMLIRKPVEDVFEAFINPEITTKFWFTKSTGKLEKGKTITWEWEMYNVKSDVFVHEIIPNRLIKTEWGDPAVNADYEFTAMEKGTLVIIKSYGFSQTGEDLLKIINDNTGGFTTVLDGCKAYLEHGIKLNLIEDKFPAK</sequence>
<evidence type="ECO:0000313" key="4">
    <source>
        <dbReference type="Proteomes" id="UP000184047"/>
    </source>
</evidence>
<dbReference type="Pfam" id="PF08327">
    <property type="entry name" value="AHSA1"/>
    <property type="match status" value="1"/>
</dbReference>
<dbReference type="EMBL" id="FQWT01000001">
    <property type="protein sequence ID" value="SHG34344.1"/>
    <property type="molecule type" value="Genomic_DNA"/>
</dbReference>
<gene>
    <name evidence="3" type="ORF">SAMN05421866_0114</name>
</gene>
<dbReference type="eggNOG" id="COG3832">
    <property type="taxonomic scope" value="Bacteria"/>
</dbReference>
<evidence type="ECO:0000256" key="1">
    <source>
        <dbReference type="ARBA" id="ARBA00006817"/>
    </source>
</evidence>
<proteinExistence type="inferred from homology"/>
<organism evidence="3 4">
    <name type="scientific">Chryseobacterium oranimense</name>
    <dbReference type="NCBI Taxonomy" id="421058"/>
    <lineage>
        <taxon>Bacteria</taxon>
        <taxon>Pseudomonadati</taxon>
        <taxon>Bacteroidota</taxon>
        <taxon>Flavobacteriia</taxon>
        <taxon>Flavobacteriales</taxon>
        <taxon>Weeksellaceae</taxon>
        <taxon>Chryseobacterium group</taxon>
        <taxon>Chryseobacterium</taxon>
    </lineage>
</organism>
<accession>A0A1M5J176</accession>
<feature type="domain" description="Activator of Hsp90 ATPase homologue 1/2-like C-terminal" evidence="2">
    <location>
        <begin position="16"/>
        <end position="133"/>
    </location>
</feature>
<reference evidence="4" key="1">
    <citation type="submission" date="2016-11" db="EMBL/GenBank/DDBJ databases">
        <authorList>
            <person name="Varghese N."/>
            <person name="Submissions S."/>
        </authorList>
    </citation>
    <scope>NUCLEOTIDE SEQUENCE [LARGE SCALE GENOMIC DNA]</scope>
    <source>
        <strain evidence="4">DSM 19055</strain>
    </source>
</reference>
<dbReference type="OrthoDB" id="2364866at2"/>
<dbReference type="RefSeq" id="WP_073059410.1">
    <property type="nucleotide sequence ID" value="NZ_FQWT01000001.1"/>
</dbReference>
<name>A0A1M5J176_9FLAO</name>
<dbReference type="STRING" id="421058.SAMN05421866_0114"/>
<dbReference type="Gene3D" id="3.30.530.20">
    <property type="match status" value="1"/>
</dbReference>
<protein>
    <submittedName>
        <fullName evidence="3">Uncharacterized conserved protein YndB, AHSA1/START domain</fullName>
    </submittedName>
</protein>
<dbReference type="Proteomes" id="UP000184047">
    <property type="component" value="Unassembled WGS sequence"/>
</dbReference>